<dbReference type="EMBL" id="CAQQ02043973">
    <property type="status" value="NOT_ANNOTATED_CDS"/>
    <property type="molecule type" value="Genomic_DNA"/>
</dbReference>
<reference evidence="1" key="2">
    <citation type="submission" date="2015-06" db="UniProtKB">
        <authorList>
            <consortium name="EnsemblMetazoa"/>
        </authorList>
    </citation>
    <scope>IDENTIFICATION</scope>
</reference>
<proteinExistence type="predicted"/>
<evidence type="ECO:0000313" key="1">
    <source>
        <dbReference type="EnsemblMetazoa" id="MESCA005697-PA"/>
    </source>
</evidence>
<evidence type="ECO:0000313" key="2">
    <source>
        <dbReference type="Proteomes" id="UP000015102"/>
    </source>
</evidence>
<name>T1GQ01_MEGSC</name>
<reference evidence="2" key="1">
    <citation type="submission" date="2013-02" db="EMBL/GenBank/DDBJ databases">
        <authorList>
            <person name="Hughes D."/>
        </authorList>
    </citation>
    <scope>NUCLEOTIDE SEQUENCE</scope>
    <source>
        <strain>Durham</strain>
        <strain evidence="2">NC isolate 2 -- Noor lab</strain>
    </source>
</reference>
<dbReference type="HOGENOM" id="CLU_2402185_0_0_1"/>
<sequence>MANCKHLGIALVTQVLYVKYKTEDSSSILQSEERIPHQLSKLHLQKNLCFMLSITQELSPSVTQAEVCEESGGLYDVLSIARKINLIEVNFER</sequence>
<dbReference type="EMBL" id="CAQQ02043972">
    <property type="status" value="NOT_ANNOTATED_CDS"/>
    <property type="molecule type" value="Genomic_DNA"/>
</dbReference>
<dbReference type="EnsemblMetazoa" id="MESCA005697-RA">
    <property type="protein sequence ID" value="MESCA005697-PA"/>
    <property type="gene ID" value="MESCA005697"/>
</dbReference>
<accession>T1GQ01</accession>
<dbReference type="AlphaFoldDB" id="T1GQ01"/>
<keyword evidence="2" id="KW-1185">Reference proteome</keyword>
<protein>
    <submittedName>
        <fullName evidence="1">Uncharacterized protein</fullName>
    </submittedName>
</protein>
<organism evidence="1 2">
    <name type="scientific">Megaselia scalaris</name>
    <name type="common">Humpbacked fly</name>
    <name type="synonym">Phora scalaris</name>
    <dbReference type="NCBI Taxonomy" id="36166"/>
    <lineage>
        <taxon>Eukaryota</taxon>
        <taxon>Metazoa</taxon>
        <taxon>Ecdysozoa</taxon>
        <taxon>Arthropoda</taxon>
        <taxon>Hexapoda</taxon>
        <taxon>Insecta</taxon>
        <taxon>Pterygota</taxon>
        <taxon>Neoptera</taxon>
        <taxon>Endopterygota</taxon>
        <taxon>Diptera</taxon>
        <taxon>Brachycera</taxon>
        <taxon>Muscomorpha</taxon>
        <taxon>Platypezoidea</taxon>
        <taxon>Phoridae</taxon>
        <taxon>Megaseliini</taxon>
        <taxon>Megaselia</taxon>
    </lineage>
</organism>
<dbReference type="Proteomes" id="UP000015102">
    <property type="component" value="Unassembled WGS sequence"/>
</dbReference>